<dbReference type="InterPro" id="IPR004358">
    <property type="entry name" value="Sig_transdc_His_kin-like_C"/>
</dbReference>
<gene>
    <name evidence="13" type="ORF">HNR07_005408</name>
</gene>
<evidence type="ECO:0000256" key="3">
    <source>
        <dbReference type="ARBA" id="ARBA00012438"/>
    </source>
</evidence>
<dbReference type="GO" id="GO:0005886">
    <property type="term" value="C:plasma membrane"/>
    <property type="evidence" value="ECO:0007669"/>
    <property type="project" value="UniProtKB-SubCell"/>
</dbReference>
<comment type="subcellular location">
    <subcellularLocation>
        <location evidence="2">Cell membrane</location>
    </subcellularLocation>
</comment>
<evidence type="ECO:0000256" key="10">
    <source>
        <dbReference type="ARBA" id="ARBA00023136"/>
    </source>
</evidence>
<evidence type="ECO:0000256" key="6">
    <source>
        <dbReference type="ARBA" id="ARBA00022692"/>
    </source>
</evidence>
<comment type="caution">
    <text evidence="13">The sequence shown here is derived from an EMBL/GenBank/DDBJ whole genome shotgun (WGS) entry which is preliminary data.</text>
</comment>
<keyword evidence="9" id="KW-0902">Two-component regulatory system</keyword>
<dbReference type="RefSeq" id="WP_184367484.1">
    <property type="nucleotide sequence ID" value="NZ_BAAAKM010000132.1"/>
</dbReference>
<dbReference type="EC" id="2.7.13.3" evidence="3"/>
<dbReference type="PANTHER" id="PTHR45436:SF5">
    <property type="entry name" value="SENSOR HISTIDINE KINASE TRCS"/>
    <property type="match status" value="1"/>
</dbReference>
<dbReference type="SUPFAM" id="SSF158472">
    <property type="entry name" value="HAMP domain-like"/>
    <property type="match status" value="1"/>
</dbReference>
<dbReference type="CDD" id="cd00075">
    <property type="entry name" value="HATPase"/>
    <property type="match status" value="1"/>
</dbReference>
<evidence type="ECO:0000313" key="14">
    <source>
        <dbReference type="Proteomes" id="UP000579647"/>
    </source>
</evidence>
<keyword evidence="14" id="KW-1185">Reference proteome</keyword>
<evidence type="ECO:0000256" key="2">
    <source>
        <dbReference type="ARBA" id="ARBA00004236"/>
    </source>
</evidence>
<evidence type="ECO:0000256" key="7">
    <source>
        <dbReference type="ARBA" id="ARBA00022777"/>
    </source>
</evidence>
<organism evidence="13 14">
    <name type="scientific">Nocardiopsis metallicus</name>
    <dbReference type="NCBI Taxonomy" id="179819"/>
    <lineage>
        <taxon>Bacteria</taxon>
        <taxon>Bacillati</taxon>
        <taxon>Actinomycetota</taxon>
        <taxon>Actinomycetes</taxon>
        <taxon>Streptosporangiales</taxon>
        <taxon>Nocardiopsidaceae</taxon>
        <taxon>Nocardiopsis</taxon>
    </lineage>
</organism>
<dbReference type="InterPro" id="IPR036890">
    <property type="entry name" value="HATPase_C_sf"/>
</dbReference>
<dbReference type="SMART" id="SM00304">
    <property type="entry name" value="HAMP"/>
    <property type="match status" value="1"/>
</dbReference>
<dbReference type="PROSITE" id="PS50109">
    <property type="entry name" value="HIS_KIN"/>
    <property type="match status" value="1"/>
</dbReference>
<keyword evidence="7 13" id="KW-0418">Kinase</keyword>
<evidence type="ECO:0000256" key="4">
    <source>
        <dbReference type="ARBA" id="ARBA00022553"/>
    </source>
</evidence>
<dbReference type="Gene3D" id="1.10.287.130">
    <property type="match status" value="1"/>
</dbReference>
<keyword evidence="4" id="KW-0597">Phosphoprotein</keyword>
<dbReference type="CDD" id="cd06225">
    <property type="entry name" value="HAMP"/>
    <property type="match status" value="1"/>
</dbReference>
<dbReference type="SMART" id="SM00388">
    <property type="entry name" value="HisKA"/>
    <property type="match status" value="1"/>
</dbReference>
<dbReference type="InterPro" id="IPR005467">
    <property type="entry name" value="His_kinase_dom"/>
</dbReference>
<evidence type="ECO:0000259" key="12">
    <source>
        <dbReference type="PROSITE" id="PS50885"/>
    </source>
</evidence>
<proteinExistence type="predicted"/>
<dbReference type="GO" id="GO:0000155">
    <property type="term" value="F:phosphorelay sensor kinase activity"/>
    <property type="evidence" value="ECO:0007669"/>
    <property type="project" value="InterPro"/>
</dbReference>
<keyword evidence="6" id="KW-0812">Transmembrane</keyword>
<keyword evidence="10" id="KW-0472">Membrane</keyword>
<accession>A0A840WMQ1</accession>
<dbReference type="SUPFAM" id="SSF47384">
    <property type="entry name" value="Homodimeric domain of signal transducing histidine kinase"/>
    <property type="match status" value="1"/>
</dbReference>
<evidence type="ECO:0000256" key="8">
    <source>
        <dbReference type="ARBA" id="ARBA00022989"/>
    </source>
</evidence>
<evidence type="ECO:0000256" key="9">
    <source>
        <dbReference type="ARBA" id="ARBA00023012"/>
    </source>
</evidence>
<evidence type="ECO:0000313" key="13">
    <source>
        <dbReference type="EMBL" id="MBB5494271.1"/>
    </source>
</evidence>
<dbReference type="InterPro" id="IPR003594">
    <property type="entry name" value="HATPase_dom"/>
</dbReference>
<dbReference type="SUPFAM" id="SSF55874">
    <property type="entry name" value="ATPase domain of HSP90 chaperone/DNA topoisomerase II/histidine kinase"/>
    <property type="match status" value="1"/>
</dbReference>
<protein>
    <recommendedName>
        <fullName evidence="3">histidine kinase</fullName>
        <ecNumber evidence="3">2.7.13.3</ecNumber>
    </recommendedName>
</protein>
<sequence length="473" mass="50624">MLRRLLTILLPVAFVLVVAVLAPLGAVIAQQQTQQVYVDRLADAGRFAALARTALETDRGNALTQEMARYEQLYGIPAVVVAPDGRVVAGSGDRPRMREVVAEAAETGGITAALAGERPEPPTTVWPWESAPLVVAEPIGRDSEVAGVVVLVSPTDELAGAILGTWGWMALFSTLPLALLVSASMPLSRWVLQPIRRLDEATTAVTSGDLDVRVDAESGPPELRRLTDSFNTMVEVVRRALERQRSFVSEASHQLRNPLASLRLSVENLAPYLKSPQAREAHEVAIDETTVMHRMLNSLLAATRLESVTGSEVVEVAGLVDTRVARWKALGESRGIEVTTDLPDHVWAHAPAGGLGSILDELVSNALRLSGGTRIEVRAEDGEQVRIGVLDDGVGLPEEERELALGRFWRSPSHQNTEGTGLGLAIVADLVRESGGRLTLGDGLAQDGRRGFGVVITLPPADPPALEEGSEDD</sequence>
<evidence type="ECO:0000259" key="11">
    <source>
        <dbReference type="PROSITE" id="PS50109"/>
    </source>
</evidence>
<feature type="domain" description="Histidine kinase" evidence="11">
    <location>
        <begin position="250"/>
        <end position="462"/>
    </location>
</feature>
<dbReference type="Proteomes" id="UP000579647">
    <property type="component" value="Unassembled WGS sequence"/>
</dbReference>
<keyword evidence="8" id="KW-1133">Transmembrane helix</keyword>
<reference evidence="13 14" key="1">
    <citation type="submission" date="2020-08" db="EMBL/GenBank/DDBJ databases">
        <title>Sequencing the genomes of 1000 actinobacteria strains.</title>
        <authorList>
            <person name="Klenk H.-P."/>
        </authorList>
    </citation>
    <scope>NUCLEOTIDE SEQUENCE [LARGE SCALE GENOMIC DNA]</scope>
    <source>
        <strain evidence="13 14">DSM 44598</strain>
    </source>
</reference>
<dbReference type="PANTHER" id="PTHR45436">
    <property type="entry name" value="SENSOR HISTIDINE KINASE YKOH"/>
    <property type="match status" value="1"/>
</dbReference>
<dbReference type="AlphaFoldDB" id="A0A840WMQ1"/>
<evidence type="ECO:0000256" key="5">
    <source>
        <dbReference type="ARBA" id="ARBA00022679"/>
    </source>
</evidence>
<dbReference type="CDD" id="cd00082">
    <property type="entry name" value="HisKA"/>
    <property type="match status" value="1"/>
</dbReference>
<dbReference type="InterPro" id="IPR003660">
    <property type="entry name" value="HAMP_dom"/>
</dbReference>
<feature type="domain" description="HAMP" evidence="12">
    <location>
        <begin position="189"/>
        <end position="242"/>
    </location>
</feature>
<name>A0A840WMQ1_9ACTN</name>
<dbReference type="PROSITE" id="PS50885">
    <property type="entry name" value="HAMP"/>
    <property type="match status" value="1"/>
</dbReference>
<dbReference type="InterPro" id="IPR003661">
    <property type="entry name" value="HisK_dim/P_dom"/>
</dbReference>
<dbReference type="Pfam" id="PF00512">
    <property type="entry name" value="HisKA"/>
    <property type="match status" value="1"/>
</dbReference>
<dbReference type="EMBL" id="JACHDO010000001">
    <property type="protein sequence ID" value="MBB5494271.1"/>
    <property type="molecule type" value="Genomic_DNA"/>
</dbReference>
<dbReference type="InterPro" id="IPR036097">
    <property type="entry name" value="HisK_dim/P_sf"/>
</dbReference>
<dbReference type="Pfam" id="PF00672">
    <property type="entry name" value="HAMP"/>
    <property type="match status" value="1"/>
</dbReference>
<comment type="catalytic activity">
    <reaction evidence="1">
        <text>ATP + protein L-histidine = ADP + protein N-phospho-L-histidine.</text>
        <dbReference type="EC" id="2.7.13.3"/>
    </reaction>
</comment>
<keyword evidence="5" id="KW-0808">Transferase</keyword>
<evidence type="ECO:0000256" key="1">
    <source>
        <dbReference type="ARBA" id="ARBA00000085"/>
    </source>
</evidence>
<dbReference type="Pfam" id="PF02518">
    <property type="entry name" value="HATPase_c"/>
    <property type="match status" value="1"/>
</dbReference>
<dbReference type="Gene3D" id="3.30.565.10">
    <property type="entry name" value="Histidine kinase-like ATPase, C-terminal domain"/>
    <property type="match status" value="1"/>
</dbReference>
<dbReference type="PRINTS" id="PR00344">
    <property type="entry name" value="BCTRLSENSOR"/>
</dbReference>
<dbReference type="InterPro" id="IPR050428">
    <property type="entry name" value="TCS_sensor_his_kinase"/>
</dbReference>
<dbReference type="SMART" id="SM00387">
    <property type="entry name" value="HATPase_c"/>
    <property type="match status" value="1"/>
</dbReference>
<dbReference type="Gene3D" id="6.10.340.10">
    <property type="match status" value="1"/>
</dbReference>